<dbReference type="PANTHER" id="PTHR35093:SF8">
    <property type="entry name" value="OUTER MEMBRANE PROTEIN NMB0088-RELATED"/>
    <property type="match status" value="1"/>
</dbReference>
<comment type="caution">
    <text evidence="9">The sequence shown here is derived from an EMBL/GenBank/DDBJ whole genome shotgun (WGS) entry which is preliminary data.</text>
</comment>
<reference evidence="9 10" key="1">
    <citation type="submission" date="2018-09" db="EMBL/GenBank/DDBJ databases">
        <title>Acidovorax cavernicola nov. sp. isolated from Gruta de las Maravillas (Aracena, Spain).</title>
        <authorList>
            <person name="Jurado V."/>
            <person name="Gutierrez-Patricio S."/>
            <person name="Gonzalez-Pimentel J.L."/>
            <person name="Miller A.Z."/>
            <person name="Laiz L."/>
            <person name="Saiz-Jimenez C."/>
        </authorList>
    </citation>
    <scope>NUCLEOTIDE SEQUENCE [LARGE SCALE GENOMIC DNA]</scope>
    <source>
        <strain evidence="9 10">1011MAR4D40.2</strain>
    </source>
</reference>
<evidence type="ECO:0000256" key="1">
    <source>
        <dbReference type="ARBA" id="ARBA00004571"/>
    </source>
</evidence>
<keyword evidence="7" id="KW-0998">Cell outer membrane</keyword>
<name>A0A9X8D969_9BURK</name>
<organism evidence="9 10">
    <name type="scientific">Acidovorax cavernicola</name>
    <dbReference type="NCBI Taxonomy" id="1675792"/>
    <lineage>
        <taxon>Bacteria</taxon>
        <taxon>Pseudomonadati</taxon>
        <taxon>Pseudomonadota</taxon>
        <taxon>Betaproteobacteria</taxon>
        <taxon>Burkholderiales</taxon>
        <taxon>Comamonadaceae</taxon>
        <taxon>Acidovorax</taxon>
    </lineage>
</organism>
<evidence type="ECO:0000256" key="5">
    <source>
        <dbReference type="ARBA" id="ARBA00022729"/>
    </source>
</evidence>
<evidence type="ECO:0000313" key="9">
    <source>
        <dbReference type="EMBL" id="RIX85037.1"/>
    </source>
</evidence>
<keyword evidence="10" id="KW-1185">Reference proteome</keyword>
<evidence type="ECO:0008006" key="11">
    <source>
        <dbReference type="Google" id="ProtNLM"/>
    </source>
</evidence>
<evidence type="ECO:0000256" key="4">
    <source>
        <dbReference type="ARBA" id="ARBA00022692"/>
    </source>
</evidence>
<gene>
    <name evidence="9" type="ORF">D3H34_00360</name>
</gene>
<evidence type="ECO:0000256" key="8">
    <source>
        <dbReference type="SAM" id="SignalP"/>
    </source>
</evidence>
<dbReference type="AlphaFoldDB" id="A0A9X8D969"/>
<dbReference type="SUPFAM" id="SSF56935">
    <property type="entry name" value="Porins"/>
    <property type="match status" value="1"/>
</dbReference>
<dbReference type="GO" id="GO:0015483">
    <property type="term" value="F:long-chain fatty acid transporting porin activity"/>
    <property type="evidence" value="ECO:0007669"/>
    <property type="project" value="TreeGrafter"/>
</dbReference>
<dbReference type="Gene3D" id="2.40.160.60">
    <property type="entry name" value="Outer membrane protein transport protein (OMPP1/FadL/TodX)"/>
    <property type="match status" value="1"/>
</dbReference>
<dbReference type="GO" id="GO:0009279">
    <property type="term" value="C:cell outer membrane"/>
    <property type="evidence" value="ECO:0007669"/>
    <property type="project" value="UniProtKB-SubCell"/>
</dbReference>
<protein>
    <recommendedName>
        <fullName evidence="11">Long-chain fatty acid transporter</fullName>
    </recommendedName>
</protein>
<evidence type="ECO:0000313" key="10">
    <source>
        <dbReference type="Proteomes" id="UP000265619"/>
    </source>
</evidence>
<keyword evidence="3" id="KW-1134">Transmembrane beta strand</keyword>
<comment type="similarity">
    <text evidence="2">Belongs to the OmpP1/FadL family.</text>
</comment>
<dbReference type="RefSeq" id="WP_119551112.1">
    <property type="nucleotide sequence ID" value="NZ_QXMN01000001.1"/>
</dbReference>
<proteinExistence type="inferred from homology"/>
<dbReference type="OrthoDB" id="19849at2"/>
<evidence type="ECO:0000256" key="3">
    <source>
        <dbReference type="ARBA" id="ARBA00022452"/>
    </source>
</evidence>
<keyword evidence="6" id="KW-0472">Membrane</keyword>
<evidence type="ECO:0000256" key="2">
    <source>
        <dbReference type="ARBA" id="ARBA00008163"/>
    </source>
</evidence>
<keyword evidence="5 8" id="KW-0732">Signal</keyword>
<dbReference type="EMBL" id="QXMN01000001">
    <property type="protein sequence ID" value="RIX85037.1"/>
    <property type="molecule type" value="Genomic_DNA"/>
</dbReference>
<dbReference type="InterPro" id="IPR005017">
    <property type="entry name" value="OMPP1/FadL/TodX"/>
</dbReference>
<comment type="subcellular location">
    <subcellularLocation>
        <location evidence="1">Cell outer membrane</location>
        <topology evidence="1">Multi-pass membrane protein</topology>
    </subcellularLocation>
</comment>
<sequence length="437" mass="45426">MTTTWRTWVSAAALCPALATADNGYFQIGYGAEARGLAGAAAASTRDAFGGASNPATTAWVGDRMEGNFIATRGDTRMARVANMPPPATGLLDTRTDSIGRWEPLAELALSRVIAPGLSASLVAYSNGAGTYFPAGSTPCPSPSGAVQMANAACGTGRSITTIKQLTMAPGVSKKLGERVSIGASLLLTAQQFKAEGVQPLAPQSAAPHHLSNQGVASSFGVGVRIGAYWRASDTLSLGAAWSPRTRMGRIKAYEGLLADHGRLDVPMNLLVGLQWSPTEALSVLLDYQRIGYSGVSALGNRLFDGSVLRGAVGGPGNGWKDMNVVKLGVRYQATPALRLSAGVSANTAAYADAATSDNLNSPSTFRRHFTLGLGYATSDRTEWSVFYSLAPAHRTSGPSALAGAVGAQLNGVSNPWGRESLATRQQSIGVQYAVRF</sequence>
<dbReference type="Proteomes" id="UP000265619">
    <property type="component" value="Unassembled WGS sequence"/>
</dbReference>
<dbReference type="Pfam" id="PF03349">
    <property type="entry name" value="Toluene_X"/>
    <property type="match status" value="1"/>
</dbReference>
<dbReference type="PANTHER" id="PTHR35093">
    <property type="entry name" value="OUTER MEMBRANE PROTEIN NMB0088-RELATED"/>
    <property type="match status" value="1"/>
</dbReference>
<evidence type="ECO:0000256" key="6">
    <source>
        <dbReference type="ARBA" id="ARBA00023136"/>
    </source>
</evidence>
<evidence type="ECO:0000256" key="7">
    <source>
        <dbReference type="ARBA" id="ARBA00023237"/>
    </source>
</evidence>
<feature type="signal peptide" evidence="8">
    <location>
        <begin position="1"/>
        <end position="21"/>
    </location>
</feature>
<feature type="chain" id="PRO_5040989995" description="Long-chain fatty acid transporter" evidence="8">
    <location>
        <begin position="22"/>
        <end position="437"/>
    </location>
</feature>
<keyword evidence="4" id="KW-0812">Transmembrane</keyword>
<accession>A0A9X8D969</accession>